<accession>A0A672S2L9</accession>
<reference evidence="3" key="1">
    <citation type="submission" date="2025-08" db="UniProtKB">
        <authorList>
            <consortium name="Ensembl"/>
        </authorList>
    </citation>
    <scope>IDENTIFICATION</scope>
</reference>
<keyword evidence="2" id="KW-0472">Membrane</keyword>
<name>A0A672S2L9_SINGR</name>
<evidence type="ECO:0000313" key="4">
    <source>
        <dbReference type="Proteomes" id="UP000472262"/>
    </source>
</evidence>
<dbReference type="AlphaFoldDB" id="A0A672S2L9"/>
<dbReference type="Proteomes" id="UP000472262">
    <property type="component" value="Unassembled WGS sequence"/>
</dbReference>
<dbReference type="Gene3D" id="3.40.50.720">
    <property type="entry name" value="NAD(P)-binding Rossmann-like Domain"/>
    <property type="match status" value="1"/>
</dbReference>
<keyword evidence="4" id="KW-1185">Reference proteome</keyword>
<evidence type="ECO:0000256" key="1">
    <source>
        <dbReference type="ARBA" id="ARBA00006484"/>
    </source>
</evidence>
<evidence type="ECO:0000256" key="2">
    <source>
        <dbReference type="SAM" id="Phobius"/>
    </source>
</evidence>
<dbReference type="PANTHER" id="PTHR44279:SF2">
    <property type="entry name" value="HYDROXYSTEROID (11-BETA) DEHYDROGENASE 1-LIKE B-RELATED"/>
    <property type="match status" value="1"/>
</dbReference>
<dbReference type="InterPro" id="IPR002347">
    <property type="entry name" value="SDR_fam"/>
</dbReference>
<dbReference type="Ensembl" id="ENSSGRT00000101640.1">
    <property type="protein sequence ID" value="ENSSGRP00000095516.1"/>
    <property type="gene ID" value="ENSSGRG00000047754.1"/>
</dbReference>
<keyword evidence="2" id="KW-1133">Transmembrane helix</keyword>
<protein>
    <recommendedName>
        <fullName evidence="5">Hydroxysteroid (11-beta) dehydrogenase 1-like b</fullName>
    </recommendedName>
</protein>
<comment type="similarity">
    <text evidence="1">Belongs to the short-chain dehydrogenases/reductases (SDR) family.</text>
</comment>
<dbReference type="InterPro" id="IPR051253">
    <property type="entry name" value="11-beta-HSD"/>
</dbReference>
<organism evidence="3 4">
    <name type="scientific">Sinocyclocheilus grahami</name>
    <name type="common">Dianchi golden-line fish</name>
    <name type="synonym">Barbus grahami</name>
    <dbReference type="NCBI Taxonomy" id="75366"/>
    <lineage>
        <taxon>Eukaryota</taxon>
        <taxon>Metazoa</taxon>
        <taxon>Chordata</taxon>
        <taxon>Craniata</taxon>
        <taxon>Vertebrata</taxon>
        <taxon>Euteleostomi</taxon>
        <taxon>Actinopterygii</taxon>
        <taxon>Neopterygii</taxon>
        <taxon>Teleostei</taxon>
        <taxon>Ostariophysi</taxon>
        <taxon>Cypriniformes</taxon>
        <taxon>Cyprinidae</taxon>
        <taxon>Cyprininae</taxon>
        <taxon>Sinocyclocheilus</taxon>
    </lineage>
</organism>
<dbReference type="Pfam" id="PF00106">
    <property type="entry name" value="adh_short"/>
    <property type="match status" value="1"/>
</dbReference>
<dbReference type="InParanoid" id="A0A672S2L9"/>
<keyword evidence="2" id="KW-0812">Transmembrane</keyword>
<dbReference type="SUPFAM" id="SSF51735">
    <property type="entry name" value="NAD(P)-binding Rossmann-fold domains"/>
    <property type="match status" value="1"/>
</dbReference>
<dbReference type="GO" id="GO:0016491">
    <property type="term" value="F:oxidoreductase activity"/>
    <property type="evidence" value="ECO:0007669"/>
    <property type="project" value="TreeGrafter"/>
</dbReference>
<proteinExistence type="inferred from homology"/>
<evidence type="ECO:0000313" key="3">
    <source>
        <dbReference type="Ensembl" id="ENSSGRP00000095516.1"/>
    </source>
</evidence>
<feature type="transmembrane region" description="Helical" evidence="2">
    <location>
        <begin position="6"/>
        <end position="23"/>
    </location>
</feature>
<sequence>SLTFSVDMVLRAAYIIFLLFFYINSLKGARVLVTGASTGIGEQLAYHCARLGAQLVITARRGNVLEQVVSKCLEMGAQRALFISADMASPSDAESVMQYAIEQLGGLDYLVLNHIGLSPYRMWNGEVEHTRWLLEVNFLSYAQMTQKALPTLEKSNGSIVVVSSLLGKMCGPFALLYAHELAMQKSNVSITICILGLIDTDSAMEKIKGYINMTAYPAHEAAWHIIEAGASRQSETFYPWYTFYACLFRDWSPTTGIRRFKTPTHIIHKLIRNQLLEADSFIEIYVWSRALAVKACALTHQALVLMRVLSSSPYIYKKYYMIN</sequence>
<reference evidence="3" key="2">
    <citation type="submission" date="2025-09" db="UniProtKB">
        <authorList>
            <consortium name="Ensembl"/>
        </authorList>
    </citation>
    <scope>IDENTIFICATION</scope>
</reference>
<dbReference type="PRINTS" id="PR00081">
    <property type="entry name" value="GDHRDH"/>
</dbReference>
<dbReference type="InterPro" id="IPR036291">
    <property type="entry name" value="NAD(P)-bd_dom_sf"/>
</dbReference>
<dbReference type="PANTHER" id="PTHR44279">
    <property type="entry name" value="HYDROXYSTEROID (11-BETA) DEHYDROGENASE 1-LIKE B-RELATED"/>
    <property type="match status" value="1"/>
</dbReference>
<evidence type="ECO:0008006" key="5">
    <source>
        <dbReference type="Google" id="ProtNLM"/>
    </source>
</evidence>